<keyword evidence="6 7" id="KW-0472">Membrane</keyword>
<evidence type="ECO:0000256" key="3">
    <source>
        <dbReference type="ARBA" id="ARBA00022475"/>
    </source>
</evidence>
<evidence type="ECO:0000313" key="9">
    <source>
        <dbReference type="EMBL" id="TYP73345.1"/>
    </source>
</evidence>
<evidence type="ECO:0000256" key="5">
    <source>
        <dbReference type="ARBA" id="ARBA00022989"/>
    </source>
</evidence>
<evidence type="ECO:0000256" key="7">
    <source>
        <dbReference type="RuleBase" id="RU363032"/>
    </source>
</evidence>
<organism evidence="9 10">
    <name type="scientific">Paenibacillus methanolicus</name>
    <dbReference type="NCBI Taxonomy" id="582686"/>
    <lineage>
        <taxon>Bacteria</taxon>
        <taxon>Bacillati</taxon>
        <taxon>Bacillota</taxon>
        <taxon>Bacilli</taxon>
        <taxon>Bacillales</taxon>
        <taxon>Paenibacillaceae</taxon>
        <taxon>Paenibacillus</taxon>
    </lineage>
</organism>
<comment type="caution">
    <text evidence="9">The sequence shown here is derived from an EMBL/GenBank/DDBJ whole genome shotgun (WGS) entry which is preliminary data.</text>
</comment>
<dbReference type="PANTHER" id="PTHR30193">
    <property type="entry name" value="ABC TRANSPORTER PERMEASE PROTEIN"/>
    <property type="match status" value="1"/>
</dbReference>
<dbReference type="GO" id="GO:0005886">
    <property type="term" value="C:plasma membrane"/>
    <property type="evidence" value="ECO:0007669"/>
    <property type="project" value="UniProtKB-SubCell"/>
</dbReference>
<sequence>MGKALRPSGWLVLLYLLPGLAIYSFVVLVPILSAFRYSFFSWTGRPKKSYIGLDNYAEILRDEVFWHAFWNNVIMTAYGLIGQVGLAFVFALFLMSKAVRWKGFHRTISFFPSTMAPIIIAFLWTLIYNYNYGLFNEFLRIVGLERWVQSWLDLSGPIVLLVSIPLSWQNIGFYTLLMLAGLAAINKEVLEVAELDGATGFRKAWYVMIPLAKPTLIVSSLLCIANNMRGFEHIYAMTGGGPGNASSVMALYAYETSFLRFRYGYGSALAIMIMALTLLIILIGTALLQRRRGAEGVEH</sequence>
<evidence type="ECO:0000256" key="4">
    <source>
        <dbReference type="ARBA" id="ARBA00022692"/>
    </source>
</evidence>
<evidence type="ECO:0000256" key="1">
    <source>
        <dbReference type="ARBA" id="ARBA00004651"/>
    </source>
</evidence>
<dbReference type="InterPro" id="IPR051393">
    <property type="entry name" value="ABC_transporter_permease"/>
</dbReference>
<feature type="transmembrane region" description="Helical" evidence="7">
    <location>
        <begin position="73"/>
        <end position="95"/>
    </location>
</feature>
<keyword evidence="10" id="KW-1185">Reference proteome</keyword>
<dbReference type="GO" id="GO:0055085">
    <property type="term" value="P:transmembrane transport"/>
    <property type="evidence" value="ECO:0007669"/>
    <property type="project" value="InterPro"/>
</dbReference>
<protein>
    <submittedName>
        <fullName evidence="9">Raffinose/stachyose/melibiose transport system permease protein</fullName>
    </submittedName>
</protein>
<feature type="transmembrane region" description="Helical" evidence="7">
    <location>
        <begin position="107"/>
        <end position="127"/>
    </location>
</feature>
<name>A0A5S5C1N4_9BACL</name>
<dbReference type="Proteomes" id="UP000323257">
    <property type="component" value="Unassembled WGS sequence"/>
</dbReference>
<dbReference type="PANTHER" id="PTHR30193:SF37">
    <property type="entry name" value="INNER MEMBRANE ABC TRANSPORTER PERMEASE PROTEIN YCJO"/>
    <property type="match status" value="1"/>
</dbReference>
<feature type="transmembrane region" description="Helical" evidence="7">
    <location>
        <begin position="12"/>
        <end position="35"/>
    </location>
</feature>
<evidence type="ECO:0000256" key="2">
    <source>
        <dbReference type="ARBA" id="ARBA00022448"/>
    </source>
</evidence>
<feature type="transmembrane region" description="Helical" evidence="7">
    <location>
        <begin position="234"/>
        <end position="254"/>
    </location>
</feature>
<gene>
    <name evidence="9" type="ORF">BCM02_107329</name>
</gene>
<keyword evidence="3" id="KW-1003">Cell membrane</keyword>
<dbReference type="CDD" id="cd06261">
    <property type="entry name" value="TM_PBP2"/>
    <property type="match status" value="1"/>
</dbReference>
<dbReference type="Gene3D" id="1.10.3720.10">
    <property type="entry name" value="MetI-like"/>
    <property type="match status" value="1"/>
</dbReference>
<dbReference type="AlphaFoldDB" id="A0A5S5C1N4"/>
<evidence type="ECO:0000313" key="10">
    <source>
        <dbReference type="Proteomes" id="UP000323257"/>
    </source>
</evidence>
<dbReference type="OrthoDB" id="9809173at2"/>
<evidence type="ECO:0000259" key="8">
    <source>
        <dbReference type="PROSITE" id="PS50928"/>
    </source>
</evidence>
<feature type="domain" description="ABC transmembrane type-1" evidence="8">
    <location>
        <begin position="69"/>
        <end position="284"/>
    </location>
</feature>
<dbReference type="InterPro" id="IPR000515">
    <property type="entry name" value="MetI-like"/>
</dbReference>
<evidence type="ECO:0000256" key="6">
    <source>
        <dbReference type="ARBA" id="ARBA00023136"/>
    </source>
</evidence>
<keyword evidence="4 7" id="KW-0812">Transmembrane</keyword>
<keyword evidence="2 7" id="KW-0813">Transport</keyword>
<comment type="subcellular location">
    <subcellularLocation>
        <location evidence="1 7">Cell membrane</location>
        <topology evidence="1 7">Multi-pass membrane protein</topology>
    </subcellularLocation>
</comment>
<dbReference type="Pfam" id="PF00528">
    <property type="entry name" value="BPD_transp_1"/>
    <property type="match status" value="1"/>
</dbReference>
<feature type="transmembrane region" description="Helical" evidence="7">
    <location>
        <begin position="204"/>
        <end position="225"/>
    </location>
</feature>
<accession>A0A5S5C1N4</accession>
<feature type="transmembrane region" description="Helical" evidence="7">
    <location>
        <begin position="266"/>
        <end position="288"/>
    </location>
</feature>
<keyword evidence="5 7" id="KW-1133">Transmembrane helix</keyword>
<dbReference type="SUPFAM" id="SSF161098">
    <property type="entry name" value="MetI-like"/>
    <property type="match status" value="1"/>
</dbReference>
<comment type="similarity">
    <text evidence="7">Belongs to the binding-protein-dependent transport system permease family.</text>
</comment>
<dbReference type="EMBL" id="VNHS01000007">
    <property type="protein sequence ID" value="TYP73345.1"/>
    <property type="molecule type" value="Genomic_DNA"/>
</dbReference>
<dbReference type="RefSeq" id="WP_148930894.1">
    <property type="nucleotide sequence ID" value="NZ_VNHS01000007.1"/>
</dbReference>
<dbReference type="InterPro" id="IPR035906">
    <property type="entry name" value="MetI-like_sf"/>
</dbReference>
<reference evidence="9 10" key="1">
    <citation type="submission" date="2019-07" db="EMBL/GenBank/DDBJ databases">
        <title>Genomic Encyclopedia of Type Strains, Phase III (KMG-III): the genomes of soil and plant-associated and newly described type strains.</title>
        <authorList>
            <person name="Whitman W."/>
        </authorList>
    </citation>
    <scope>NUCLEOTIDE SEQUENCE [LARGE SCALE GENOMIC DNA]</scope>
    <source>
        <strain evidence="9 10">BL24</strain>
    </source>
</reference>
<dbReference type="PROSITE" id="PS50928">
    <property type="entry name" value="ABC_TM1"/>
    <property type="match status" value="1"/>
</dbReference>
<proteinExistence type="inferred from homology"/>